<evidence type="ECO:0000256" key="3">
    <source>
        <dbReference type="ARBA" id="ARBA00022692"/>
    </source>
</evidence>
<comment type="subcellular location">
    <subcellularLocation>
        <location evidence="1">Cell membrane</location>
        <topology evidence="1">Multi-pass membrane protein</topology>
    </subcellularLocation>
</comment>
<dbReference type="RefSeq" id="WP_345727875.1">
    <property type="nucleotide sequence ID" value="NZ_BAAAYN010000012.1"/>
</dbReference>
<dbReference type="Gene3D" id="1.20.1250.20">
    <property type="entry name" value="MFS general substrate transporter like domains"/>
    <property type="match status" value="1"/>
</dbReference>
<keyword evidence="8" id="KW-1185">Reference proteome</keyword>
<dbReference type="InterPro" id="IPR036259">
    <property type="entry name" value="MFS_trans_sf"/>
</dbReference>
<name>A0ABP6SWN0_9ACTN</name>
<feature type="transmembrane region" description="Helical" evidence="6">
    <location>
        <begin position="20"/>
        <end position="46"/>
    </location>
</feature>
<protein>
    <submittedName>
        <fullName evidence="7">MFS transporter</fullName>
    </submittedName>
</protein>
<evidence type="ECO:0000313" key="7">
    <source>
        <dbReference type="EMBL" id="GAA3385963.1"/>
    </source>
</evidence>
<feature type="transmembrane region" description="Helical" evidence="6">
    <location>
        <begin position="177"/>
        <end position="194"/>
    </location>
</feature>
<dbReference type="EMBL" id="BAAAYN010000012">
    <property type="protein sequence ID" value="GAA3385963.1"/>
    <property type="molecule type" value="Genomic_DNA"/>
</dbReference>
<gene>
    <name evidence="7" type="ORF">GCM10020369_21520</name>
</gene>
<feature type="transmembrane region" description="Helical" evidence="6">
    <location>
        <begin position="262"/>
        <end position="283"/>
    </location>
</feature>
<dbReference type="SUPFAM" id="SSF103473">
    <property type="entry name" value="MFS general substrate transporter"/>
    <property type="match status" value="1"/>
</dbReference>
<dbReference type="PANTHER" id="PTHR23513:SF6">
    <property type="entry name" value="MAJOR FACILITATOR SUPERFAMILY ASSOCIATED DOMAIN-CONTAINING PROTEIN"/>
    <property type="match status" value="1"/>
</dbReference>
<dbReference type="Pfam" id="PF07690">
    <property type="entry name" value="MFS_1"/>
    <property type="match status" value="1"/>
</dbReference>
<evidence type="ECO:0000256" key="1">
    <source>
        <dbReference type="ARBA" id="ARBA00004651"/>
    </source>
</evidence>
<evidence type="ECO:0000256" key="5">
    <source>
        <dbReference type="ARBA" id="ARBA00023136"/>
    </source>
</evidence>
<feature type="transmembrane region" description="Helical" evidence="6">
    <location>
        <begin position="82"/>
        <end position="102"/>
    </location>
</feature>
<feature type="transmembrane region" description="Helical" evidence="6">
    <location>
        <begin position="385"/>
        <end position="403"/>
    </location>
</feature>
<dbReference type="PANTHER" id="PTHR23513">
    <property type="entry name" value="INTEGRAL MEMBRANE EFFLUX PROTEIN-RELATED"/>
    <property type="match status" value="1"/>
</dbReference>
<comment type="caution">
    <text evidence="7">The sequence shown here is derived from an EMBL/GenBank/DDBJ whole genome shotgun (WGS) entry which is preliminary data.</text>
</comment>
<evidence type="ECO:0000313" key="8">
    <source>
        <dbReference type="Proteomes" id="UP001501676"/>
    </source>
</evidence>
<accession>A0ABP6SWN0</accession>
<feature type="transmembrane region" description="Helical" evidence="6">
    <location>
        <begin position="319"/>
        <end position="340"/>
    </location>
</feature>
<keyword evidence="2" id="KW-1003">Cell membrane</keyword>
<evidence type="ECO:0000256" key="4">
    <source>
        <dbReference type="ARBA" id="ARBA00022989"/>
    </source>
</evidence>
<feature type="transmembrane region" description="Helical" evidence="6">
    <location>
        <begin position="295"/>
        <end position="313"/>
    </location>
</feature>
<keyword evidence="5 6" id="KW-0472">Membrane</keyword>
<feature type="transmembrane region" description="Helical" evidence="6">
    <location>
        <begin position="52"/>
        <end position="75"/>
    </location>
</feature>
<dbReference type="CDD" id="cd06173">
    <property type="entry name" value="MFS_MefA_like"/>
    <property type="match status" value="1"/>
</dbReference>
<keyword evidence="3 6" id="KW-0812">Transmembrane</keyword>
<dbReference type="Proteomes" id="UP001501676">
    <property type="component" value="Unassembled WGS sequence"/>
</dbReference>
<reference evidence="8" key="1">
    <citation type="journal article" date="2019" name="Int. J. Syst. Evol. Microbiol.">
        <title>The Global Catalogue of Microorganisms (GCM) 10K type strain sequencing project: providing services to taxonomists for standard genome sequencing and annotation.</title>
        <authorList>
            <consortium name="The Broad Institute Genomics Platform"/>
            <consortium name="The Broad Institute Genome Sequencing Center for Infectious Disease"/>
            <person name="Wu L."/>
            <person name="Ma J."/>
        </authorList>
    </citation>
    <scope>NUCLEOTIDE SEQUENCE [LARGE SCALE GENOMIC DNA]</scope>
    <source>
        <strain evidence="8">JCM 9458</strain>
    </source>
</reference>
<organism evidence="7 8">
    <name type="scientific">Cryptosporangium minutisporangium</name>
    <dbReference type="NCBI Taxonomy" id="113569"/>
    <lineage>
        <taxon>Bacteria</taxon>
        <taxon>Bacillati</taxon>
        <taxon>Actinomycetota</taxon>
        <taxon>Actinomycetes</taxon>
        <taxon>Cryptosporangiales</taxon>
        <taxon>Cryptosporangiaceae</taxon>
        <taxon>Cryptosporangium</taxon>
    </lineage>
</organism>
<evidence type="ECO:0000256" key="2">
    <source>
        <dbReference type="ARBA" id="ARBA00022475"/>
    </source>
</evidence>
<sequence length="416" mass="42982">MEPGGDAAGPAPSWRRDFRLLWVGTTLTQLGGLGTIFAYPLLALAMTESAVFAGWVVFAGMLPATLLYLPAGVLADRLDRRIVLVVSAAVRGAAAVVLPLMLFTGHDWALLIPIVAFVDGTCATLYAVTEAALVPRLVPPEALSGAIARNEARFHLAMLVGRPLGGLLYGLSRALPFVVNVVAALTAAVLAGFVRGPTRTGAEQSGAMSLARLRADLGVGLAWVRRHQLIRLAIAHDSLQNFLMQAVGLVVIARAVHQGLPAWFIGLVMAAGGGGGVLGSLVAPTLLRGRSVRQVLTAVAWAWAGFASCLPFADRGVALVAAFLVYGLIAAHTNVAMANYQARAVPPDLLGRVISVDRSLSMGAVPLGGLAAGYALPVFGAQGSLTLLAMVGAGWAVLLTARLRRIPAAVAPVTAG</sequence>
<dbReference type="InterPro" id="IPR011701">
    <property type="entry name" value="MFS"/>
</dbReference>
<keyword evidence="4 6" id="KW-1133">Transmembrane helix</keyword>
<proteinExistence type="predicted"/>
<evidence type="ECO:0000256" key="6">
    <source>
        <dbReference type="SAM" id="Phobius"/>
    </source>
</evidence>